<dbReference type="PANTHER" id="PTHR42923">
    <property type="entry name" value="PROTOPORPHYRINOGEN OXIDASE"/>
    <property type="match status" value="1"/>
</dbReference>
<dbReference type="Gene3D" id="3.50.50.60">
    <property type="entry name" value="FAD/NAD(P)-binding domain"/>
    <property type="match status" value="1"/>
</dbReference>
<dbReference type="InterPro" id="IPR036188">
    <property type="entry name" value="FAD/NAD-bd_sf"/>
</dbReference>
<evidence type="ECO:0000313" key="3">
    <source>
        <dbReference type="Proteomes" id="UP000326924"/>
    </source>
</evidence>
<dbReference type="GO" id="GO:0016491">
    <property type="term" value="F:oxidoreductase activity"/>
    <property type="evidence" value="ECO:0007669"/>
    <property type="project" value="TreeGrafter"/>
</dbReference>
<evidence type="ECO:0000256" key="1">
    <source>
        <dbReference type="SAM" id="Phobius"/>
    </source>
</evidence>
<dbReference type="Gene3D" id="1.10.405.20">
    <property type="match status" value="1"/>
</dbReference>
<dbReference type="InterPro" id="IPR050464">
    <property type="entry name" value="Zeta_carotene_desat/Oxidored"/>
</dbReference>
<keyword evidence="1" id="KW-0812">Transmembrane</keyword>
<dbReference type="Proteomes" id="UP000326924">
    <property type="component" value="Unassembled WGS sequence"/>
</dbReference>
<reference evidence="2 3" key="1">
    <citation type="submission" date="2019-09" db="EMBL/GenBank/DDBJ databases">
        <title>Draft genome of the ectomycorrhizal ascomycete Sphaerosporella brunnea.</title>
        <authorList>
            <consortium name="DOE Joint Genome Institute"/>
            <person name="Benucci G.M."/>
            <person name="Marozzi G."/>
            <person name="Antonielli L."/>
            <person name="Sanchez S."/>
            <person name="Marco P."/>
            <person name="Wang X."/>
            <person name="Falini L.B."/>
            <person name="Barry K."/>
            <person name="Haridas S."/>
            <person name="Lipzen A."/>
            <person name="Labutti K."/>
            <person name="Grigoriev I.V."/>
            <person name="Murat C."/>
            <person name="Martin F."/>
            <person name="Albertini E."/>
            <person name="Donnini D."/>
            <person name="Bonito G."/>
        </authorList>
    </citation>
    <scope>NUCLEOTIDE SEQUENCE [LARGE SCALE GENOMIC DNA]</scope>
    <source>
        <strain evidence="2 3">Sb_GMNB300</strain>
    </source>
</reference>
<feature type="transmembrane region" description="Helical" evidence="1">
    <location>
        <begin position="476"/>
        <end position="500"/>
    </location>
</feature>
<dbReference type="Pfam" id="PF13450">
    <property type="entry name" value="NAD_binding_8"/>
    <property type="match status" value="1"/>
</dbReference>
<sequence>MCRSVGKVSDASCAAIRSIQDSLTSAPHHHSGVSTKCLHFTNHTSSSALPTMPPKRVLIVGAGAAGMSCAHLLSQHPEKFHVTLIESTSYCGGQAFSVPISESLHGASWLNQGVQGGSPVFRHTLHLMSALGFPASPVKLQVSFGKNESFWSNAVPATSLLSRHQSEIRRFSWVVKVVPWLFTLIPVAALLRSFGFSTEFVQLLILPSIALFLGTGNATPQVPGVIMALLFTSKTVGMWAPVDSQRLVATEPDMVVFPELSAFYHRWEEKLRRQGVEIRLSTMLSSVDERSSKGVKVTLSGPHGETMEERYDEMVLCVLADTAKRVLGSSATWLERRVLGATKWSDDVTVTHYDREYMDSFYTLAAASTESPAKEFNPMYFVRPAPEDPSKIELSFDCSNYQAQFRNISPDKTHVYQSIFLNEARDSELWTKGKIDREKVIREKWWHQLCHAWTHYVFVVPWLWLVNWRARRTLFAGSWTLVNCHEVAVISGMAAAFRLGADYPQEMRDDRVGWNAFWGYCLLVHGMWVKGGPWLRKGK</sequence>
<proteinExistence type="predicted"/>
<evidence type="ECO:0000313" key="2">
    <source>
        <dbReference type="EMBL" id="KAA8899635.1"/>
    </source>
</evidence>
<organism evidence="2 3">
    <name type="scientific">Sphaerosporella brunnea</name>
    <dbReference type="NCBI Taxonomy" id="1250544"/>
    <lineage>
        <taxon>Eukaryota</taxon>
        <taxon>Fungi</taxon>
        <taxon>Dikarya</taxon>
        <taxon>Ascomycota</taxon>
        <taxon>Pezizomycotina</taxon>
        <taxon>Pezizomycetes</taxon>
        <taxon>Pezizales</taxon>
        <taxon>Pyronemataceae</taxon>
        <taxon>Sphaerosporella</taxon>
    </lineage>
</organism>
<keyword evidence="1" id="KW-0472">Membrane</keyword>
<dbReference type="InParanoid" id="A0A5J5EQT5"/>
<feature type="transmembrane region" description="Helical" evidence="1">
    <location>
        <begin position="512"/>
        <end position="529"/>
    </location>
</feature>
<feature type="transmembrane region" description="Helical" evidence="1">
    <location>
        <begin position="173"/>
        <end position="194"/>
    </location>
</feature>
<keyword evidence="3" id="KW-1185">Reference proteome</keyword>
<name>A0A5J5EQT5_9PEZI</name>
<gene>
    <name evidence="2" type="ORF">FN846DRAFT_960186</name>
</gene>
<accession>A0A5J5EQT5</accession>
<dbReference type="SUPFAM" id="SSF51905">
    <property type="entry name" value="FAD/NAD(P)-binding domain"/>
    <property type="match status" value="1"/>
</dbReference>
<dbReference type="EMBL" id="VXIS01000164">
    <property type="protein sequence ID" value="KAA8899635.1"/>
    <property type="molecule type" value="Genomic_DNA"/>
</dbReference>
<comment type="caution">
    <text evidence="2">The sequence shown here is derived from an EMBL/GenBank/DDBJ whole genome shotgun (WGS) entry which is preliminary data.</text>
</comment>
<protein>
    <submittedName>
        <fullName evidence="2">FAD/NAD(P)-binding domain-containing protein</fullName>
    </submittedName>
</protein>
<dbReference type="OrthoDB" id="2019015at2759"/>
<keyword evidence="1" id="KW-1133">Transmembrane helix</keyword>
<dbReference type="PANTHER" id="PTHR42923:SF20">
    <property type="entry name" value="FLAVIN-CONTAINING AMINE OXIDASEDEHYDROGENASE"/>
    <property type="match status" value="1"/>
</dbReference>
<dbReference type="Gene3D" id="3.30.70.1990">
    <property type="match status" value="1"/>
</dbReference>
<dbReference type="AlphaFoldDB" id="A0A5J5EQT5"/>